<dbReference type="STRING" id="1338011.BD94_1929"/>
<evidence type="ECO:0000313" key="3">
    <source>
        <dbReference type="Proteomes" id="UP000028933"/>
    </source>
</evidence>
<dbReference type="RefSeq" id="WP_021346821.1">
    <property type="nucleotide sequence ID" value="NZ_CP007547.1"/>
</dbReference>
<proteinExistence type="predicted"/>
<dbReference type="Gene3D" id="2.60.120.10">
    <property type="entry name" value="Jelly Rolls"/>
    <property type="match status" value="1"/>
</dbReference>
<reference evidence="2" key="2">
    <citation type="journal article" date="2015" name="Genome Biol. Evol.">
        <title>Complete Genome Sequence and Transcriptomic Analysis of the Novel Pathogen Elizabethkingia anophelis in Response to Oxidative Stress.</title>
        <authorList>
            <person name="Li Y."/>
            <person name="Liu Y."/>
            <person name="Chew S.C."/>
            <person name="Tay M."/>
            <person name="Salido M.M."/>
            <person name="Teo J."/>
            <person name="Lauro F.M."/>
            <person name="Givskov M."/>
            <person name="Yang L."/>
        </authorList>
    </citation>
    <scope>NUCLEOTIDE SEQUENCE</scope>
    <source>
        <strain evidence="2">NUHP1</strain>
    </source>
</reference>
<keyword evidence="2" id="KW-0418">Kinase</keyword>
<dbReference type="SUPFAM" id="SSF51206">
    <property type="entry name" value="cAMP-binding domain-like"/>
    <property type="match status" value="1"/>
</dbReference>
<dbReference type="InterPro" id="IPR018490">
    <property type="entry name" value="cNMP-bd_dom_sf"/>
</dbReference>
<dbReference type="Pfam" id="PF00027">
    <property type="entry name" value="cNMP_binding"/>
    <property type="match status" value="1"/>
</dbReference>
<organism evidence="2 3">
    <name type="scientific">Elizabethkingia anophelis NUHP1</name>
    <dbReference type="NCBI Taxonomy" id="1338011"/>
    <lineage>
        <taxon>Bacteria</taxon>
        <taxon>Pseudomonadati</taxon>
        <taxon>Bacteroidota</taxon>
        <taxon>Flavobacteriia</taxon>
        <taxon>Flavobacteriales</taxon>
        <taxon>Weeksellaceae</taxon>
        <taxon>Elizabethkingia</taxon>
    </lineage>
</organism>
<evidence type="ECO:0000313" key="2">
    <source>
        <dbReference type="EMBL" id="AIL45704.1"/>
    </source>
</evidence>
<dbReference type="AlphaFoldDB" id="A0A077EHP4"/>
<feature type="domain" description="Cyclic nucleotide-binding" evidence="1">
    <location>
        <begin position="30"/>
        <end position="118"/>
    </location>
</feature>
<dbReference type="KEGG" id="eao:BD94_1929"/>
<dbReference type="HOGENOM" id="CLU_075053_9_2_10"/>
<sequence length="191" mass="23278">MFQIFRAHVDKFIEIDDQEFEKISSFFRVKKFRKKEDLVTAGEICRYHFFVLKGCLRKFYITSKGSEQTTEFAIETWWLTDNRAYEHQLRTDFSIQAVENSEVLVIEHQDQERLLKEHPVMERYFRYVYQRSYAAAQMRVRYIYTFSKEEMYLHFLEQQPQFVQRIPQYLIASFLGLTPEYLSEIRAKKIS</sequence>
<dbReference type="InterPro" id="IPR014710">
    <property type="entry name" value="RmlC-like_jellyroll"/>
</dbReference>
<accession>A0A077EHP4</accession>
<gene>
    <name evidence="2" type="ORF">BD94_1929</name>
</gene>
<dbReference type="eggNOG" id="COG0664">
    <property type="taxonomic scope" value="Bacteria"/>
</dbReference>
<name>A0A077EHP4_9FLAO</name>
<evidence type="ECO:0000259" key="1">
    <source>
        <dbReference type="Pfam" id="PF00027"/>
    </source>
</evidence>
<dbReference type="GO" id="GO:0016301">
    <property type="term" value="F:kinase activity"/>
    <property type="evidence" value="ECO:0007669"/>
    <property type="project" value="UniProtKB-KW"/>
</dbReference>
<protein>
    <submittedName>
        <fullName evidence="2">cAMP-binding protein-catabolite gene activator and regulatory subunit of cAMP-dependent protein kinase</fullName>
    </submittedName>
</protein>
<dbReference type="CDD" id="cd00038">
    <property type="entry name" value="CAP_ED"/>
    <property type="match status" value="1"/>
</dbReference>
<dbReference type="InterPro" id="IPR000595">
    <property type="entry name" value="cNMP-bd_dom"/>
</dbReference>
<reference evidence="2" key="1">
    <citation type="journal article" date="2013" name="Lancet">
        <title>First case of E anophelis outbreak in an intensive-care unit.</title>
        <authorList>
            <person name="Teo J."/>
            <person name="Tan S.Y."/>
            <person name="Tay M."/>
            <person name="Ding Y."/>
            <person name="Kjelleberg S."/>
            <person name="Givskov M."/>
            <person name="Lin R.T."/>
            <person name="Yang L."/>
        </authorList>
    </citation>
    <scope>NUCLEOTIDE SEQUENCE [LARGE SCALE GENOMIC DNA]</scope>
    <source>
        <strain evidence="2">NUHP1</strain>
    </source>
</reference>
<dbReference type="Proteomes" id="UP000028933">
    <property type="component" value="Chromosome"/>
</dbReference>
<dbReference type="EMBL" id="CP007547">
    <property type="protein sequence ID" value="AIL45704.1"/>
    <property type="molecule type" value="Genomic_DNA"/>
</dbReference>
<keyword evidence="2" id="KW-0808">Transferase</keyword>